<dbReference type="Pfam" id="PF13308">
    <property type="entry name" value="YARHG"/>
    <property type="match status" value="1"/>
</dbReference>
<feature type="region of interest" description="Disordered" evidence="1">
    <location>
        <begin position="84"/>
        <end position="107"/>
    </location>
</feature>
<keyword evidence="2" id="KW-0812">Transmembrane</keyword>
<dbReference type="AlphaFoldDB" id="A0A6N7V0B3"/>
<evidence type="ECO:0000256" key="2">
    <source>
        <dbReference type="SAM" id="Phobius"/>
    </source>
</evidence>
<accession>A0A6N7V0B3</accession>
<dbReference type="EMBL" id="VULY01000018">
    <property type="protein sequence ID" value="MSR93587.1"/>
    <property type="molecule type" value="Genomic_DNA"/>
</dbReference>
<comment type="caution">
    <text evidence="4">The sequence shown here is derived from an EMBL/GenBank/DDBJ whole genome shotgun (WGS) entry which is preliminary data.</text>
</comment>
<dbReference type="Gene3D" id="1.20.58.1690">
    <property type="match status" value="1"/>
</dbReference>
<dbReference type="RefSeq" id="WP_154476692.1">
    <property type="nucleotide sequence ID" value="NZ_VULY01000018.1"/>
</dbReference>
<protein>
    <submittedName>
        <fullName evidence="4">YARHG domain-containing protein</fullName>
    </submittedName>
</protein>
<evidence type="ECO:0000313" key="5">
    <source>
        <dbReference type="Proteomes" id="UP000434409"/>
    </source>
</evidence>
<evidence type="ECO:0000256" key="1">
    <source>
        <dbReference type="SAM" id="MobiDB-lite"/>
    </source>
</evidence>
<proteinExistence type="predicted"/>
<keyword evidence="2" id="KW-1133">Transmembrane helix</keyword>
<dbReference type="InterPro" id="IPR025582">
    <property type="entry name" value="YARHG_dom"/>
</dbReference>
<gene>
    <name evidence="4" type="ORF">FYJ34_04755</name>
</gene>
<sequence>MTRKKRIQEIAAAALGILIFLMVTVTVYVLAKGSENAPRQESVLSTEKVREMNLASSREGNQGTLPAPEGVMVTAVPEVMEFSKAGQKGQEATEPSSEAAEEPSAEESFCFPASDTTFITEEEASALSPEQAQLAINEILARRGRRFQEPELQAYFDSQSWYMGTIAPEVFDANRTLYLNEVEIYNVNLLSTYR</sequence>
<dbReference type="Proteomes" id="UP000434409">
    <property type="component" value="Unassembled WGS sequence"/>
</dbReference>
<dbReference type="SMART" id="SM01324">
    <property type="entry name" value="YARHG"/>
    <property type="match status" value="1"/>
</dbReference>
<name>A0A6N7V0B3_9FIRM</name>
<organism evidence="4 5">
    <name type="scientific">Suipraeoptans intestinalis</name>
    <dbReference type="NCBI Taxonomy" id="2606628"/>
    <lineage>
        <taxon>Bacteria</taxon>
        <taxon>Bacillati</taxon>
        <taxon>Bacillota</taxon>
        <taxon>Clostridia</taxon>
        <taxon>Lachnospirales</taxon>
        <taxon>Lachnospiraceae</taxon>
        <taxon>Suipraeoptans</taxon>
    </lineage>
</organism>
<feature type="transmembrane region" description="Helical" evidence="2">
    <location>
        <begin position="12"/>
        <end position="31"/>
    </location>
</feature>
<feature type="domain" description="YARHG" evidence="3">
    <location>
        <begin position="107"/>
        <end position="187"/>
    </location>
</feature>
<keyword evidence="2" id="KW-0472">Membrane</keyword>
<reference evidence="4 5" key="1">
    <citation type="submission" date="2019-08" db="EMBL/GenBank/DDBJ databases">
        <title>In-depth cultivation of the pig gut microbiome towards novel bacterial diversity and tailored functional studies.</title>
        <authorList>
            <person name="Wylensek D."/>
            <person name="Hitch T.C.A."/>
            <person name="Clavel T."/>
        </authorList>
    </citation>
    <scope>NUCLEOTIDE SEQUENCE [LARGE SCALE GENOMIC DNA]</scope>
    <source>
        <strain evidence="4 5">68-1-5</strain>
    </source>
</reference>
<evidence type="ECO:0000313" key="4">
    <source>
        <dbReference type="EMBL" id="MSR93587.1"/>
    </source>
</evidence>
<dbReference type="InterPro" id="IPR038434">
    <property type="entry name" value="YARHG_sf"/>
</dbReference>
<evidence type="ECO:0000259" key="3">
    <source>
        <dbReference type="SMART" id="SM01324"/>
    </source>
</evidence>
<keyword evidence="5" id="KW-1185">Reference proteome</keyword>